<evidence type="ECO:0000256" key="2">
    <source>
        <dbReference type="ARBA" id="ARBA00023012"/>
    </source>
</evidence>
<dbReference type="InterPro" id="IPR006447">
    <property type="entry name" value="Myb_dom_plants"/>
</dbReference>
<dbReference type="SUPFAM" id="SSF52172">
    <property type="entry name" value="CheY-like"/>
    <property type="match status" value="1"/>
</dbReference>
<dbReference type="AlphaFoldDB" id="A0A2G9HFC9"/>
<dbReference type="NCBIfam" id="TIGR01557">
    <property type="entry name" value="myb_SHAQKYF"/>
    <property type="match status" value="1"/>
</dbReference>
<comment type="caution">
    <text evidence="7">The sequence shown here is derived from an EMBL/GenBank/DDBJ whole genome shotgun (WGS) entry which is preliminary data.</text>
</comment>
<feature type="region of interest" description="Disordered" evidence="6">
    <location>
        <begin position="152"/>
        <end position="189"/>
    </location>
</feature>
<evidence type="ECO:0000313" key="8">
    <source>
        <dbReference type="Proteomes" id="UP000231279"/>
    </source>
</evidence>
<dbReference type="Gene3D" id="3.40.50.2300">
    <property type="match status" value="1"/>
</dbReference>
<gene>
    <name evidence="7" type="ORF">CDL12_11116</name>
</gene>
<keyword evidence="4" id="KW-0804">Transcription</keyword>
<feature type="compositionally biased region" description="Basic and acidic residues" evidence="6">
    <location>
        <begin position="169"/>
        <end position="188"/>
    </location>
</feature>
<dbReference type="EMBL" id="NKXS01001920">
    <property type="protein sequence ID" value="PIN16239.1"/>
    <property type="molecule type" value="Genomic_DNA"/>
</dbReference>
<accession>A0A2G9HFC9</accession>
<dbReference type="InterPro" id="IPR011006">
    <property type="entry name" value="CheY-like_superfamily"/>
</dbReference>
<dbReference type="GO" id="GO:0003677">
    <property type="term" value="F:DNA binding"/>
    <property type="evidence" value="ECO:0007669"/>
    <property type="project" value="InterPro"/>
</dbReference>
<keyword evidence="2" id="KW-0902">Two-component regulatory system</keyword>
<dbReference type="OrthoDB" id="21225at2759"/>
<dbReference type="STRING" id="429701.A0A2G9HFC9"/>
<evidence type="ECO:0008006" key="9">
    <source>
        <dbReference type="Google" id="ProtNLM"/>
    </source>
</evidence>
<keyword evidence="3" id="KW-0805">Transcription regulation</keyword>
<evidence type="ECO:0000256" key="4">
    <source>
        <dbReference type="ARBA" id="ARBA00023163"/>
    </source>
</evidence>
<evidence type="ECO:0000256" key="3">
    <source>
        <dbReference type="ARBA" id="ARBA00023015"/>
    </source>
</evidence>
<dbReference type="InterPro" id="IPR009057">
    <property type="entry name" value="Homeodomain-like_sf"/>
</dbReference>
<dbReference type="PANTHER" id="PTHR43874:SF19">
    <property type="entry name" value="RESPONSE REGULATOR 23-RELATED"/>
    <property type="match status" value="1"/>
</dbReference>
<sequence>MGTKGTCILLVNNDLTCNRIVHEMLQHCNHKVLHIGGVMDVLNAIWEKRDMLDLVLTNAHKLESNGTEVIQHIQKKLNLPIILMCPDKNRITSKGQPFSFAAYVLNGLSRNDVNNLWQHALEKESHKLMAAYQQENAQEPSMANNVVKTNKTYSSTSDATRFNHKRKRNELAQKIEKSDQDDKEDPPVAKKPRVVWTMEMHQKFLEAIDIIGYDKAVPKKIVEVMGIPGLTRENVASHLQKFRGNIKRIQETAYGSSTTSLSNGLCVSPSPSVSRFNVLQRNITPLWESSYISHSKESMSTYLADQLQQSHVSALQAFPNHRIYGDKMRSMLLRVCKNSSFGDCNKSNTSKFVGYRLTSDGNSIEFGEFEDEISRDSLISSLGISERHSMSYVKHVGDSSQELALHPLQSPSIQPVRAETLENTIRTQNLSENDILVHNSLTFSTTCQDYLMPSLEIPGDELLFQNSVAFSEGTSEQHYSSPSLPEMLQHLDEFLDIGGIDVEGTSSGFDEQKHDHKHDD</sequence>
<dbReference type="PANTHER" id="PTHR43874">
    <property type="entry name" value="TWO-COMPONENT RESPONSE REGULATOR"/>
    <property type="match status" value="1"/>
</dbReference>
<evidence type="ECO:0000313" key="7">
    <source>
        <dbReference type="EMBL" id="PIN16239.1"/>
    </source>
</evidence>
<reference evidence="8" key="1">
    <citation type="journal article" date="2018" name="Gigascience">
        <title>Genome assembly of the Pink Ipe (Handroanthus impetiginosus, Bignoniaceae), a highly valued, ecologically keystone Neotropical timber forest tree.</title>
        <authorList>
            <person name="Silva-Junior O.B."/>
            <person name="Grattapaglia D."/>
            <person name="Novaes E."/>
            <person name="Collevatti R.G."/>
        </authorList>
    </citation>
    <scope>NUCLEOTIDE SEQUENCE [LARGE SCALE GENOMIC DNA]</scope>
    <source>
        <strain evidence="8">cv. UFG-1</strain>
    </source>
</reference>
<dbReference type="Proteomes" id="UP000231279">
    <property type="component" value="Unassembled WGS sequence"/>
</dbReference>
<dbReference type="GO" id="GO:0009736">
    <property type="term" value="P:cytokinin-activated signaling pathway"/>
    <property type="evidence" value="ECO:0007669"/>
    <property type="project" value="InterPro"/>
</dbReference>
<evidence type="ECO:0000256" key="5">
    <source>
        <dbReference type="ARBA" id="ARBA00023242"/>
    </source>
</evidence>
<proteinExistence type="predicted"/>
<evidence type="ECO:0000256" key="1">
    <source>
        <dbReference type="ARBA" id="ARBA00004123"/>
    </source>
</evidence>
<dbReference type="Gene3D" id="1.10.10.60">
    <property type="entry name" value="Homeodomain-like"/>
    <property type="match status" value="1"/>
</dbReference>
<keyword evidence="8" id="KW-1185">Reference proteome</keyword>
<comment type="subcellular location">
    <subcellularLocation>
        <location evidence="1">Nucleus</location>
    </subcellularLocation>
</comment>
<dbReference type="FunFam" id="1.10.10.60:FF:000007">
    <property type="entry name" value="Two-component response regulator"/>
    <property type="match status" value="1"/>
</dbReference>
<organism evidence="7 8">
    <name type="scientific">Handroanthus impetiginosus</name>
    <dbReference type="NCBI Taxonomy" id="429701"/>
    <lineage>
        <taxon>Eukaryota</taxon>
        <taxon>Viridiplantae</taxon>
        <taxon>Streptophyta</taxon>
        <taxon>Embryophyta</taxon>
        <taxon>Tracheophyta</taxon>
        <taxon>Spermatophyta</taxon>
        <taxon>Magnoliopsida</taxon>
        <taxon>eudicotyledons</taxon>
        <taxon>Gunneridae</taxon>
        <taxon>Pentapetalae</taxon>
        <taxon>asterids</taxon>
        <taxon>lamiids</taxon>
        <taxon>Lamiales</taxon>
        <taxon>Bignoniaceae</taxon>
        <taxon>Crescentiina</taxon>
        <taxon>Tabebuia alliance</taxon>
        <taxon>Handroanthus</taxon>
    </lineage>
</organism>
<protein>
    <recommendedName>
        <fullName evidence="9">Response regulatory domain-containing protein</fullName>
    </recommendedName>
</protein>
<evidence type="ECO:0000256" key="6">
    <source>
        <dbReference type="SAM" id="MobiDB-lite"/>
    </source>
</evidence>
<dbReference type="GO" id="GO:0005634">
    <property type="term" value="C:nucleus"/>
    <property type="evidence" value="ECO:0007669"/>
    <property type="project" value="UniProtKB-SubCell"/>
</dbReference>
<dbReference type="SUPFAM" id="SSF46689">
    <property type="entry name" value="Homeodomain-like"/>
    <property type="match status" value="1"/>
</dbReference>
<keyword evidence="5" id="KW-0539">Nucleus</keyword>
<dbReference type="InterPro" id="IPR045279">
    <property type="entry name" value="ARR-like"/>
</dbReference>
<dbReference type="GO" id="GO:0000160">
    <property type="term" value="P:phosphorelay signal transduction system"/>
    <property type="evidence" value="ECO:0007669"/>
    <property type="project" value="UniProtKB-KW"/>
</dbReference>
<name>A0A2G9HFC9_9LAMI</name>